<dbReference type="Proteomes" id="UP000265703">
    <property type="component" value="Unassembled WGS sequence"/>
</dbReference>
<dbReference type="SUPFAM" id="SSF52047">
    <property type="entry name" value="RNI-like"/>
    <property type="match status" value="1"/>
</dbReference>
<dbReference type="Gene3D" id="3.80.10.10">
    <property type="entry name" value="Ribonuclease Inhibitor"/>
    <property type="match status" value="1"/>
</dbReference>
<keyword evidence="2" id="KW-1185">Reference proteome</keyword>
<evidence type="ECO:0008006" key="3">
    <source>
        <dbReference type="Google" id="ProtNLM"/>
    </source>
</evidence>
<dbReference type="InterPro" id="IPR032675">
    <property type="entry name" value="LRR_dom_sf"/>
</dbReference>
<evidence type="ECO:0000313" key="2">
    <source>
        <dbReference type="Proteomes" id="UP000265703"/>
    </source>
</evidence>
<comment type="caution">
    <text evidence="1">The sequence shown here is derived from an EMBL/GenBank/DDBJ whole genome shotgun (WGS) entry which is preliminary data.</text>
</comment>
<name>A0A397T995_9GLOM</name>
<evidence type="ECO:0000313" key="1">
    <source>
        <dbReference type="EMBL" id="RIA93466.1"/>
    </source>
</evidence>
<dbReference type="EMBL" id="QKYT01000103">
    <property type="protein sequence ID" value="RIA93466.1"/>
    <property type="molecule type" value="Genomic_DNA"/>
</dbReference>
<sequence>MSCLLPADCLNEIFEYLENDKITLHSCLLMNRLYCEISIRILWRNVWNIPYSVNYKPHILLSIINTLIACLPNESKDLLHNNGIIIITPTQKPPLFNYASFCKVLSISRIDYMIQFLVENTSHSINSGNLNYKKYLLLQEIIKMYMNQVSSLKSLCYYSSENSKNIQNSIIYFTGAKNCLSDLTELNCSSDIYSEFFYQISQICHNIRFLNIYFVAVLSDGLTNLISLQNNLERFINLQELILSSNVSDYSDEFNQLQHITFSQLRVLKFLYARPRVELLIKFLENNGKNLTEFYVGINHDISLNLAIAKFCPNLKTLFTIFIKDELETIKMILNNCQHLESIRVWCNDGYLNDKEFLNVLVKYSSKNFYDLEIYYCIPSEILPEELEKFFINWKSRVSQKSLILTIFSDNEEILV</sequence>
<organism evidence="1 2">
    <name type="scientific">Glomus cerebriforme</name>
    <dbReference type="NCBI Taxonomy" id="658196"/>
    <lineage>
        <taxon>Eukaryota</taxon>
        <taxon>Fungi</taxon>
        <taxon>Fungi incertae sedis</taxon>
        <taxon>Mucoromycota</taxon>
        <taxon>Glomeromycotina</taxon>
        <taxon>Glomeromycetes</taxon>
        <taxon>Glomerales</taxon>
        <taxon>Glomeraceae</taxon>
        <taxon>Glomus</taxon>
    </lineage>
</organism>
<protein>
    <recommendedName>
        <fullName evidence="3">F-box domain-containing protein</fullName>
    </recommendedName>
</protein>
<gene>
    <name evidence="1" type="ORF">C1645_819317</name>
</gene>
<dbReference type="OrthoDB" id="550575at2759"/>
<accession>A0A397T995</accession>
<reference evidence="1 2" key="1">
    <citation type="submission" date="2018-06" db="EMBL/GenBank/DDBJ databases">
        <title>Comparative genomics reveals the genomic features of Rhizophagus irregularis, R. cerebriforme, R. diaphanum and Gigaspora rosea, and their symbiotic lifestyle signature.</title>
        <authorList>
            <person name="Morin E."/>
            <person name="San Clemente H."/>
            <person name="Chen E.C.H."/>
            <person name="De La Providencia I."/>
            <person name="Hainaut M."/>
            <person name="Kuo A."/>
            <person name="Kohler A."/>
            <person name="Murat C."/>
            <person name="Tang N."/>
            <person name="Roy S."/>
            <person name="Loubradou J."/>
            <person name="Henrissat B."/>
            <person name="Grigoriev I.V."/>
            <person name="Corradi N."/>
            <person name="Roux C."/>
            <person name="Martin F.M."/>
        </authorList>
    </citation>
    <scope>NUCLEOTIDE SEQUENCE [LARGE SCALE GENOMIC DNA]</scope>
    <source>
        <strain evidence="1 2">DAOM 227022</strain>
    </source>
</reference>
<dbReference type="AlphaFoldDB" id="A0A397T995"/>
<proteinExistence type="predicted"/>